<protein>
    <recommendedName>
        <fullName evidence="3">MULE transposase domain-containing protein</fullName>
    </recommendedName>
</protein>
<gene>
    <name evidence="1" type="ORF">ALMOND_2B035287</name>
</gene>
<evidence type="ECO:0000313" key="1">
    <source>
        <dbReference type="EMBL" id="VVA40715.1"/>
    </source>
</evidence>
<dbReference type="PANTHER" id="PTHR31973:SF199">
    <property type="entry name" value="SWIM-TYPE DOMAIN-CONTAINING PROTEIN"/>
    <property type="match status" value="1"/>
</dbReference>
<dbReference type="AlphaFoldDB" id="A0A5E4GLG1"/>
<dbReference type="Gramene" id="VVA40715">
    <property type="protein sequence ID" value="VVA40715"/>
    <property type="gene ID" value="Prudul26B035287"/>
</dbReference>
<sequence length="154" mass="18061">LLSGDLNITNSHGYVFMTDKQKWLIDAVDALFPHAEHRHCLKHLYGNFYMEHRGLALKHQMEAIARATTVPWFHAEMRKLLELSKPAHDWLAEKDPTHWSRAYFKSDSKCDMLMNNLCEAFNNSIMDARDKPVLTMLERIRLYIMLLMAGIRVF</sequence>
<evidence type="ECO:0000313" key="2">
    <source>
        <dbReference type="Proteomes" id="UP000327085"/>
    </source>
</evidence>
<dbReference type="Proteomes" id="UP000327085">
    <property type="component" value="Unassembled WGS sequence"/>
</dbReference>
<evidence type="ECO:0008006" key="3">
    <source>
        <dbReference type="Google" id="ProtNLM"/>
    </source>
</evidence>
<dbReference type="InParanoid" id="A0A5E4GLG1"/>
<accession>A0A5E4GLG1</accession>
<dbReference type="OMA" id="CEEIMIQ"/>
<organism evidence="1 2">
    <name type="scientific">Prunus dulcis</name>
    <name type="common">Almond</name>
    <name type="synonym">Amygdalus dulcis</name>
    <dbReference type="NCBI Taxonomy" id="3755"/>
    <lineage>
        <taxon>Eukaryota</taxon>
        <taxon>Viridiplantae</taxon>
        <taxon>Streptophyta</taxon>
        <taxon>Embryophyta</taxon>
        <taxon>Tracheophyta</taxon>
        <taxon>Spermatophyta</taxon>
        <taxon>Magnoliopsida</taxon>
        <taxon>eudicotyledons</taxon>
        <taxon>Gunneridae</taxon>
        <taxon>Pentapetalae</taxon>
        <taxon>rosids</taxon>
        <taxon>fabids</taxon>
        <taxon>Rosales</taxon>
        <taxon>Rosaceae</taxon>
        <taxon>Amygdaloideae</taxon>
        <taxon>Amygdaleae</taxon>
        <taxon>Prunus</taxon>
    </lineage>
</organism>
<proteinExistence type="predicted"/>
<feature type="non-terminal residue" evidence="1">
    <location>
        <position position="1"/>
    </location>
</feature>
<dbReference type="EMBL" id="CABIKO010001055">
    <property type="protein sequence ID" value="VVA40715.1"/>
    <property type="molecule type" value="Genomic_DNA"/>
</dbReference>
<reference evidence="2" key="1">
    <citation type="journal article" date="2020" name="Plant J.">
        <title>Transposons played a major role in the diversification between the closely related almond and peach genomes: results from the almond genome sequence.</title>
        <authorList>
            <person name="Alioto T."/>
            <person name="Alexiou K.G."/>
            <person name="Bardil A."/>
            <person name="Barteri F."/>
            <person name="Castanera R."/>
            <person name="Cruz F."/>
            <person name="Dhingra A."/>
            <person name="Duval H."/>
            <person name="Fernandez I Marti A."/>
            <person name="Frias L."/>
            <person name="Galan B."/>
            <person name="Garcia J.L."/>
            <person name="Howad W."/>
            <person name="Gomez-Garrido J."/>
            <person name="Gut M."/>
            <person name="Julca I."/>
            <person name="Morata J."/>
            <person name="Puigdomenech P."/>
            <person name="Ribeca P."/>
            <person name="Rubio Cabetas M.J."/>
            <person name="Vlasova A."/>
            <person name="Wirthensohn M."/>
            <person name="Garcia-Mas J."/>
            <person name="Gabaldon T."/>
            <person name="Casacuberta J.M."/>
            <person name="Arus P."/>
        </authorList>
    </citation>
    <scope>NUCLEOTIDE SEQUENCE [LARGE SCALE GENOMIC DNA]</scope>
    <source>
        <strain evidence="2">cv. Texas</strain>
    </source>
</reference>
<name>A0A5E4GLG1_PRUDU</name>
<dbReference type="PANTHER" id="PTHR31973">
    <property type="entry name" value="POLYPROTEIN, PUTATIVE-RELATED"/>
    <property type="match status" value="1"/>
</dbReference>
<feature type="non-terminal residue" evidence="1">
    <location>
        <position position="154"/>
    </location>
</feature>